<dbReference type="EMBL" id="CP034550">
    <property type="protein sequence ID" value="QFZ17413.1"/>
    <property type="molecule type" value="Genomic_DNA"/>
</dbReference>
<name>A0A5Q0GU14_SACSY</name>
<keyword evidence="2" id="KW-1185">Reference proteome</keyword>
<proteinExistence type="predicted"/>
<evidence type="ECO:0000313" key="2">
    <source>
        <dbReference type="Proteomes" id="UP000325787"/>
    </source>
</evidence>
<reference evidence="2" key="1">
    <citation type="journal article" date="2021" name="Curr. Microbiol.">
        <title>Complete genome of nocamycin-producing strain Saccharothrix syringae NRRL B-16468 reveals the biosynthetic potential for secondary metabolites.</title>
        <authorList>
            <person name="Mo X."/>
            <person name="Yang S."/>
        </authorList>
    </citation>
    <scope>NUCLEOTIDE SEQUENCE [LARGE SCALE GENOMIC DNA]</scope>
    <source>
        <strain evidence="2">ATCC 51364 / DSM 43886 / JCM 6844 / KCTC 9398 / NBRC 14523 / NRRL B-16468 / INA 2240</strain>
    </source>
</reference>
<dbReference type="RefSeq" id="WP_153277937.1">
    <property type="nucleotide sequence ID" value="NZ_CP034550.1"/>
</dbReference>
<protein>
    <recommendedName>
        <fullName evidence="3">XRE family transcriptional regulator</fullName>
    </recommendedName>
</protein>
<dbReference type="AlphaFoldDB" id="A0A5Q0GU14"/>
<evidence type="ECO:0000313" key="1">
    <source>
        <dbReference type="EMBL" id="QFZ17413.1"/>
    </source>
</evidence>
<accession>A0A5Q0GU14</accession>
<sequence length="295" mass="32194">MPGPVGGGFVAHLRDRIGALVHLDQRHGGLVAAPVALRAYREARDRLRAGGVRRGHGRDACSALAELGEVAGWSLSDAAAPRLAERVNREALGYARLAGDRGVELFLRQNTAMLAEWTGRPRESADLVGAVLETRLSPRLEALFRLRLAHASAQLGLDGQARRQLARARGLYEDGVRDDDPPWSWWINEAQLNWFEGAVHLRLGRAASVEAFERAAEAVSEPRMDRNCRLWALYAHAVNRSWGDVDRLARDLLPAGGIRSGLARARLDAALGALDRGRAPGTVRELVSALRARAQ</sequence>
<evidence type="ECO:0008006" key="3">
    <source>
        <dbReference type="Google" id="ProtNLM"/>
    </source>
</evidence>
<dbReference type="OrthoDB" id="3428567at2"/>
<organism evidence="1 2">
    <name type="scientific">Saccharothrix syringae</name>
    <name type="common">Nocardiopsis syringae</name>
    <dbReference type="NCBI Taxonomy" id="103733"/>
    <lineage>
        <taxon>Bacteria</taxon>
        <taxon>Bacillati</taxon>
        <taxon>Actinomycetota</taxon>
        <taxon>Actinomycetes</taxon>
        <taxon>Pseudonocardiales</taxon>
        <taxon>Pseudonocardiaceae</taxon>
        <taxon>Saccharothrix</taxon>
    </lineage>
</organism>
<dbReference type="Proteomes" id="UP000325787">
    <property type="component" value="Chromosome"/>
</dbReference>
<dbReference type="KEGG" id="ssyi:EKG83_07930"/>
<gene>
    <name evidence="1" type="ORF">EKG83_07930</name>
</gene>